<dbReference type="InterPro" id="IPR017853">
    <property type="entry name" value="GH"/>
</dbReference>
<evidence type="ECO:0000256" key="1">
    <source>
        <dbReference type="ARBA" id="ARBA00022729"/>
    </source>
</evidence>
<evidence type="ECO:0000313" key="4">
    <source>
        <dbReference type="EMBL" id="MBB6673306.1"/>
    </source>
</evidence>
<reference evidence="4 5" key="1">
    <citation type="submission" date="2020-08" db="EMBL/GenBank/DDBJ databases">
        <title>Cohnella phylogeny.</title>
        <authorList>
            <person name="Dunlap C."/>
        </authorList>
    </citation>
    <scope>NUCLEOTIDE SEQUENCE [LARGE SCALE GENOMIC DNA]</scope>
    <source>
        <strain evidence="4 5">DSM 28246</strain>
    </source>
</reference>
<keyword evidence="1" id="KW-0732">Signal</keyword>
<dbReference type="GO" id="GO:0016787">
    <property type="term" value="F:hydrolase activity"/>
    <property type="evidence" value="ECO:0007669"/>
    <property type="project" value="UniProtKB-KW"/>
</dbReference>
<keyword evidence="4" id="KW-0378">Hydrolase</keyword>
<name>A0A7X0RVL8_9BACL</name>
<sequence>MKRLPGRLVLYVMAIVLSVGTLGIGAGKTALAAESIKAIAPDGSEIVITAVNRPVAAVNDMILYTRDNSGKQTDSNEWSTAAVVDDVEGKYIVSAIADKKGAVDIPSNGFVLFGNAASGQWVLDHLKAGDEVIVSGYTLPQPVIGPSLLLEDGSSYPVDALDEDRQPSLTVIYTHAYGEKTKPFDTDTVEYIVAGDVVVSRNTNGSAGTVIPGSGYVLSAAASGPLGMLEIGQGLRAFNLDIRILPARYAEIGQLPVGIDKLGGSRDLGQVVLYQPSYGSSTRTNPWGMEITVEGERVTRIVAIAPDPSRPGSYLDNDSPIPSNGFVLSIQSASPFYNQLNGKVAVGDSVKLVLDSLVYQAGKIGYDAFNPRTREDNPAGWDDANNVPFPGYRGLDQIIVYDRTYGERSGTNPWGNEIVVDARGLVISNGGNNNAIPEGGFVVSGVGTTAAWLASRVPIGATVTVDRAKKRVVVIFTPSSYLDKASIGIEQAERGIQASKARFLDVPYAQMAQQIAEAKAVMAQVQAKLEQGDQEGLLAMLNEMDRRVSDLAFMNYESRKVETRGLWLRPKETNLAQVKEHLDRIQATRINAIYLETWWDGYASYPSKQPDTALNPIYQGFDVLQAYIEEGSKRGIEIHAWVENFYVGQGHTSPVYDNHPDWWMISRKGDPYADLGNTKDYFLNPALPEARDYVLSIYKELVSKYDVAGIHLDFTRYPDSGDYTNDFSYDPYTRGLFKDRYGTDPIDLHPGDVLWDEWTRFRIDVINTFVDRIAHEVMPLRPGMKLTAAVWPNFELAPKTVLQEVKNWVDKNYMDQIFHMSYVPDTTLIAADAKRSLDLMGDKGLVASGVGTFINLTKQVLADQIDQVNRLGVAGTALFEFESLFNNGYDHELKLGLYRNEAIVPDYATTLPVYTMLEDVVRKMNEIYVPFGGMSSVDAKAIADDIRKETKKLQPRERWNHGKVVSLKSHLSKIVSDVQGRSSIQAEVKNRILTDLQACDHLLDIYLTKEGKSGQ</sequence>
<feature type="domain" description="Glycosyl hydrolase-like 10" evidence="3">
    <location>
        <begin position="564"/>
        <end position="838"/>
    </location>
</feature>
<dbReference type="Pfam" id="PF02638">
    <property type="entry name" value="GHL10"/>
    <property type="match status" value="1"/>
</dbReference>
<dbReference type="PANTHER" id="PTHR43405">
    <property type="entry name" value="GLYCOSYL HYDROLASE DIGH"/>
    <property type="match status" value="1"/>
</dbReference>
<evidence type="ECO:0000256" key="2">
    <source>
        <dbReference type="SAM" id="Coils"/>
    </source>
</evidence>
<dbReference type="SUPFAM" id="SSF51445">
    <property type="entry name" value="(Trans)glycosidases"/>
    <property type="match status" value="1"/>
</dbReference>
<feature type="coiled-coil region" evidence="2">
    <location>
        <begin position="508"/>
        <end position="535"/>
    </location>
</feature>
<keyword evidence="2" id="KW-0175">Coiled coil</keyword>
<dbReference type="InterPro" id="IPR052177">
    <property type="entry name" value="Divisome_Glycosyl_Hydrolase"/>
</dbReference>
<dbReference type="PANTHER" id="PTHR43405:SF1">
    <property type="entry name" value="GLYCOSYL HYDROLASE DIGH"/>
    <property type="match status" value="1"/>
</dbReference>
<gene>
    <name evidence="4" type="ORF">H7C19_21755</name>
</gene>
<evidence type="ECO:0000259" key="3">
    <source>
        <dbReference type="Pfam" id="PF02638"/>
    </source>
</evidence>
<dbReference type="AlphaFoldDB" id="A0A7X0RVL8"/>
<dbReference type="Proteomes" id="UP000547209">
    <property type="component" value="Unassembled WGS sequence"/>
</dbReference>
<proteinExistence type="predicted"/>
<evidence type="ECO:0000313" key="5">
    <source>
        <dbReference type="Proteomes" id="UP000547209"/>
    </source>
</evidence>
<dbReference type="InterPro" id="IPR003790">
    <property type="entry name" value="GHL10"/>
</dbReference>
<comment type="caution">
    <text evidence="4">The sequence shown here is derived from an EMBL/GenBank/DDBJ whole genome shotgun (WGS) entry which is preliminary data.</text>
</comment>
<protein>
    <submittedName>
        <fullName evidence="4">Family 10 glycosylhydrolase</fullName>
    </submittedName>
</protein>
<keyword evidence="5" id="KW-1185">Reference proteome</keyword>
<dbReference type="EMBL" id="JACJVP010000037">
    <property type="protein sequence ID" value="MBB6673306.1"/>
    <property type="molecule type" value="Genomic_DNA"/>
</dbReference>
<accession>A0A7X0RVL8</accession>
<dbReference type="RefSeq" id="WP_185671175.1">
    <property type="nucleotide sequence ID" value="NZ_JACJVP010000037.1"/>
</dbReference>
<dbReference type="Gene3D" id="3.20.20.80">
    <property type="entry name" value="Glycosidases"/>
    <property type="match status" value="1"/>
</dbReference>
<organism evidence="4 5">
    <name type="scientific">Cohnella nanjingensis</name>
    <dbReference type="NCBI Taxonomy" id="1387779"/>
    <lineage>
        <taxon>Bacteria</taxon>
        <taxon>Bacillati</taxon>
        <taxon>Bacillota</taxon>
        <taxon>Bacilli</taxon>
        <taxon>Bacillales</taxon>
        <taxon>Paenibacillaceae</taxon>
        <taxon>Cohnella</taxon>
    </lineage>
</organism>